<evidence type="ECO:0000256" key="1">
    <source>
        <dbReference type="SAM" id="MobiDB-lite"/>
    </source>
</evidence>
<feature type="compositionally biased region" description="Basic and acidic residues" evidence="1">
    <location>
        <begin position="149"/>
        <end position="158"/>
    </location>
</feature>
<organism evidence="2 3">
    <name type="scientific">Tupaia chinensis</name>
    <name type="common">Chinese tree shrew</name>
    <name type="synonym">Tupaia belangeri chinensis</name>
    <dbReference type="NCBI Taxonomy" id="246437"/>
    <lineage>
        <taxon>Eukaryota</taxon>
        <taxon>Metazoa</taxon>
        <taxon>Chordata</taxon>
        <taxon>Craniata</taxon>
        <taxon>Vertebrata</taxon>
        <taxon>Euteleostomi</taxon>
        <taxon>Mammalia</taxon>
        <taxon>Eutheria</taxon>
        <taxon>Euarchontoglires</taxon>
        <taxon>Scandentia</taxon>
        <taxon>Tupaiidae</taxon>
        <taxon>Tupaia</taxon>
    </lineage>
</organism>
<keyword evidence="3" id="KW-1185">Reference proteome</keyword>
<gene>
    <name evidence="2" type="ORF">TREES_T100016606</name>
</gene>
<reference evidence="3" key="1">
    <citation type="submission" date="2012-07" db="EMBL/GenBank/DDBJ databases">
        <title>Genome of the Chinese tree shrew, a rising model animal genetically related to primates.</title>
        <authorList>
            <person name="Zhang G."/>
            <person name="Fan Y."/>
            <person name="Yao Y."/>
            <person name="Huang Z."/>
        </authorList>
    </citation>
    <scope>NUCLEOTIDE SEQUENCE [LARGE SCALE GENOMIC DNA]</scope>
</reference>
<feature type="compositionally biased region" description="Acidic residues" evidence="1">
    <location>
        <begin position="131"/>
        <end position="148"/>
    </location>
</feature>
<dbReference type="EMBL" id="KB320461">
    <property type="protein sequence ID" value="ELW71531.1"/>
    <property type="molecule type" value="Genomic_DNA"/>
</dbReference>
<feature type="region of interest" description="Disordered" evidence="1">
    <location>
        <begin position="19"/>
        <end position="66"/>
    </location>
</feature>
<sequence>MQFTNQDQTACSLVTAEYQARRSSQSFKWGAATPGTWEPRAFDGDPNKAEAEEGAADSSGLGFSPLIWPPPNACPVGSELRLSISPQAAQDLEDPAPGRLCQKKPVLARKSCEAERKWPGGKTAGSAECLLGEEEEEEEDNDQENDGDNGEKEEGKDDRDDEGEEEEEDEEAN</sequence>
<protein>
    <submittedName>
        <fullName evidence="2">Uncharacterized protein</fullName>
    </submittedName>
</protein>
<feature type="region of interest" description="Disordered" evidence="1">
    <location>
        <begin position="111"/>
        <end position="173"/>
    </location>
</feature>
<dbReference type="InParanoid" id="L9L9B1"/>
<accession>L9L9B1</accession>
<dbReference type="Proteomes" id="UP000011518">
    <property type="component" value="Unassembled WGS sequence"/>
</dbReference>
<feature type="compositionally biased region" description="Acidic residues" evidence="1">
    <location>
        <begin position="159"/>
        <end position="173"/>
    </location>
</feature>
<proteinExistence type="predicted"/>
<name>L9L9B1_TUPCH</name>
<dbReference type="AlphaFoldDB" id="L9L9B1"/>
<feature type="compositionally biased region" description="Basic and acidic residues" evidence="1">
    <location>
        <begin position="40"/>
        <end position="51"/>
    </location>
</feature>
<evidence type="ECO:0000313" key="2">
    <source>
        <dbReference type="EMBL" id="ELW71531.1"/>
    </source>
</evidence>
<reference evidence="3" key="2">
    <citation type="journal article" date="2013" name="Nat. Commun.">
        <title>Genome of the Chinese tree shrew.</title>
        <authorList>
            <person name="Fan Y."/>
            <person name="Huang Z.Y."/>
            <person name="Cao C.C."/>
            <person name="Chen C.S."/>
            <person name="Chen Y.X."/>
            <person name="Fan D.D."/>
            <person name="He J."/>
            <person name="Hou H.L."/>
            <person name="Hu L."/>
            <person name="Hu X.T."/>
            <person name="Jiang X.T."/>
            <person name="Lai R."/>
            <person name="Lang Y.S."/>
            <person name="Liang B."/>
            <person name="Liao S.G."/>
            <person name="Mu D."/>
            <person name="Ma Y.Y."/>
            <person name="Niu Y.Y."/>
            <person name="Sun X.Q."/>
            <person name="Xia J.Q."/>
            <person name="Xiao J."/>
            <person name="Xiong Z.Q."/>
            <person name="Xu L."/>
            <person name="Yang L."/>
            <person name="Zhang Y."/>
            <person name="Zhao W."/>
            <person name="Zhao X.D."/>
            <person name="Zheng Y.T."/>
            <person name="Zhou J.M."/>
            <person name="Zhu Y.B."/>
            <person name="Zhang G.J."/>
            <person name="Wang J."/>
            <person name="Yao Y.G."/>
        </authorList>
    </citation>
    <scope>NUCLEOTIDE SEQUENCE [LARGE SCALE GENOMIC DNA]</scope>
</reference>
<evidence type="ECO:0000313" key="3">
    <source>
        <dbReference type="Proteomes" id="UP000011518"/>
    </source>
</evidence>